<gene>
    <name evidence="1" type="ORF">SORBI_3001G096866</name>
</gene>
<evidence type="ECO:0000313" key="1">
    <source>
        <dbReference type="EMBL" id="OQU91024.1"/>
    </source>
</evidence>
<sequence length="87" mass="9786">MQSCKDDFGQLLILILISGSFRRYRRCHIFFFFWGGGCHGVGQAAGAKMSALTRKLEVCASRVKYGDDTFELCCLRCNMAHISSNKI</sequence>
<keyword evidence="2" id="KW-1185">Reference proteome</keyword>
<evidence type="ECO:0000313" key="2">
    <source>
        <dbReference type="Proteomes" id="UP000000768"/>
    </source>
</evidence>
<dbReference type="AlphaFoldDB" id="A0A1Z5S523"/>
<proteinExistence type="predicted"/>
<reference evidence="1 2" key="1">
    <citation type="journal article" date="2009" name="Nature">
        <title>The Sorghum bicolor genome and the diversification of grasses.</title>
        <authorList>
            <person name="Paterson A.H."/>
            <person name="Bowers J.E."/>
            <person name="Bruggmann R."/>
            <person name="Dubchak I."/>
            <person name="Grimwood J."/>
            <person name="Gundlach H."/>
            <person name="Haberer G."/>
            <person name="Hellsten U."/>
            <person name="Mitros T."/>
            <person name="Poliakov A."/>
            <person name="Schmutz J."/>
            <person name="Spannagl M."/>
            <person name="Tang H."/>
            <person name="Wang X."/>
            <person name="Wicker T."/>
            <person name="Bharti A.K."/>
            <person name="Chapman J."/>
            <person name="Feltus F.A."/>
            <person name="Gowik U."/>
            <person name="Grigoriev I.V."/>
            <person name="Lyons E."/>
            <person name="Maher C.A."/>
            <person name="Martis M."/>
            <person name="Narechania A."/>
            <person name="Otillar R.P."/>
            <person name="Penning B.W."/>
            <person name="Salamov A.A."/>
            <person name="Wang Y."/>
            <person name="Zhang L."/>
            <person name="Carpita N.C."/>
            <person name="Freeling M."/>
            <person name="Gingle A.R."/>
            <person name="Hash C.T."/>
            <person name="Keller B."/>
            <person name="Klein P."/>
            <person name="Kresovich S."/>
            <person name="McCann M.C."/>
            <person name="Ming R."/>
            <person name="Peterson D.G."/>
            <person name="Mehboob-ur-Rahman"/>
            <person name="Ware D."/>
            <person name="Westhoff P."/>
            <person name="Mayer K.F."/>
            <person name="Messing J."/>
            <person name="Rokhsar D.S."/>
        </authorList>
    </citation>
    <scope>NUCLEOTIDE SEQUENCE [LARGE SCALE GENOMIC DNA]</scope>
    <source>
        <strain evidence="2">cv. BTx623</strain>
    </source>
</reference>
<accession>A0A1Z5S523</accession>
<organism evidence="1 2">
    <name type="scientific">Sorghum bicolor</name>
    <name type="common">Sorghum</name>
    <name type="synonym">Sorghum vulgare</name>
    <dbReference type="NCBI Taxonomy" id="4558"/>
    <lineage>
        <taxon>Eukaryota</taxon>
        <taxon>Viridiplantae</taxon>
        <taxon>Streptophyta</taxon>
        <taxon>Embryophyta</taxon>
        <taxon>Tracheophyta</taxon>
        <taxon>Spermatophyta</taxon>
        <taxon>Magnoliopsida</taxon>
        <taxon>Liliopsida</taxon>
        <taxon>Poales</taxon>
        <taxon>Poaceae</taxon>
        <taxon>PACMAD clade</taxon>
        <taxon>Panicoideae</taxon>
        <taxon>Andropogonodae</taxon>
        <taxon>Andropogoneae</taxon>
        <taxon>Sorghinae</taxon>
        <taxon>Sorghum</taxon>
    </lineage>
</organism>
<dbReference type="Gramene" id="OQU91024">
    <property type="protein sequence ID" value="OQU91024"/>
    <property type="gene ID" value="SORBI_3001G096866"/>
</dbReference>
<name>A0A1Z5S523_SORBI</name>
<dbReference type="Proteomes" id="UP000000768">
    <property type="component" value="Chromosome 1"/>
</dbReference>
<dbReference type="EMBL" id="CM000760">
    <property type="protein sequence ID" value="OQU91024.1"/>
    <property type="molecule type" value="Genomic_DNA"/>
</dbReference>
<dbReference type="InParanoid" id="A0A1Z5S523"/>
<protein>
    <submittedName>
        <fullName evidence="1">Uncharacterized protein</fullName>
    </submittedName>
</protein>
<reference evidence="2" key="2">
    <citation type="journal article" date="2018" name="Plant J.">
        <title>The Sorghum bicolor reference genome: improved assembly, gene annotations, a transcriptome atlas, and signatures of genome organization.</title>
        <authorList>
            <person name="McCormick R.F."/>
            <person name="Truong S.K."/>
            <person name="Sreedasyam A."/>
            <person name="Jenkins J."/>
            <person name="Shu S."/>
            <person name="Sims D."/>
            <person name="Kennedy M."/>
            <person name="Amirebrahimi M."/>
            <person name="Weers B.D."/>
            <person name="McKinley B."/>
            <person name="Mattison A."/>
            <person name="Morishige D.T."/>
            <person name="Grimwood J."/>
            <person name="Schmutz J."/>
            <person name="Mullet J.E."/>
        </authorList>
    </citation>
    <scope>NUCLEOTIDE SEQUENCE [LARGE SCALE GENOMIC DNA]</scope>
    <source>
        <strain evidence="2">cv. BTx623</strain>
    </source>
</reference>